<protein>
    <submittedName>
        <fullName evidence="1">Uncharacterized protein</fullName>
    </submittedName>
</protein>
<dbReference type="EMBL" id="LAZR01011654">
    <property type="protein sequence ID" value="KKM60574.1"/>
    <property type="molecule type" value="Genomic_DNA"/>
</dbReference>
<gene>
    <name evidence="1" type="ORF">LCGC14_1540600</name>
</gene>
<evidence type="ECO:0000313" key="1">
    <source>
        <dbReference type="EMBL" id="KKM60574.1"/>
    </source>
</evidence>
<proteinExistence type="predicted"/>
<name>A0A0F9IT81_9ZZZZ</name>
<reference evidence="1" key="1">
    <citation type="journal article" date="2015" name="Nature">
        <title>Complex archaea that bridge the gap between prokaryotes and eukaryotes.</title>
        <authorList>
            <person name="Spang A."/>
            <person name="Saw J.H."/>
            <person name="Jorgensen S.L."/>
            <person name="Zaremba-Niedzwiedzka K."/>
            <person name="Martijn J."/>
            <person name="Lind A.E."/>
            <person name="van Eijk R."/>
            <person name="Schleper C."/>
            <person name="Guy L."/>
            <person name="Ettema T.J."/>
        </authorList>
    </citation>
    <scope>NUCLEOTIDE SEQUENCE</scope>
</reference>
<comment type="caution">
    <text evidence="1">The sequence shown here is derived from an EMBL/GenBank/DDBJ whole genome shotgun (WGS) entry which is preliminary data.</text>
</comment>
<dbReference type="AlphaFoldDB" id="A0A0F9IT81"/>
<sequence length="87" mass="9636">MRSAFAGTYRGYEIGWLIDDLICRCRKCGKIITLGEKRWDAEDGTGPGCSEEHLRAIFDEELGAYDPEEVTAQLSYTGGGDVRVGCR</sequence>
<organism evidence="1">
    <name type="scientific">marine sediment metagenome</name>
    <dbReference type="NCBI Taxonomy" id="412755"/>
    <lineage>
        <taxon>unclassified sequences</taxon>
        <taxon>metagenomes</taxon>
        <taxon>ecological metagenomes</taxon>
    </lineage>
</organism>
<accession>A0A0F9IT81</accession>